<evidence type="ECO:0000256" key="10">
    <source>
        <dbReference type="PIRNR" id="PIRNR015761"/>
    </source>
</evidence>
<dbReference type="SUPFAM" id="SSF53067">
    <property type="entry name" value="Actin-like ATPase domain"/>
    <property type="match status" value="1"/>
</dbReference>
<dbReference type="PATRIC" id="fig|545.12.peg.2074"/>
<dbReference type="Gene3D" id="3.30.420.380">
    <property type="match status" value="1"/>
</dbReference>
<gene>
    <name evidence="13" type="primary">gspL</name>
    <name evidence="13" type="ORF">BN1086_02058</name>
</gene>
<reference evidence="13" key="1">
    <citation type="submission" date="2014-06" db="EMBL/GenBank/DDBJ databases">
        <authorList>
            <person name="Urmite Genomes Urmite Genomes"/>
        </authorList>
    </citation>
    <scope>NUCLEOTIDE SEQUENCE</scope>
</reference>
<dbReference type="InterPro" id="IPR007812">
    <property type="entry name" value="T2SS_protein-GspL"/>
</dbReference>
<dbReference type="InterPro" id="IPR025691">
    <property type="entry name" value="GspL_pp_dom"/>
</dbReference>
<feature type="domain" description="GspL periplasmic" evidence="12">
    <location>
        <begin position="231"/>
        <end position="366"/>
    </location>
</feature>
<comment type="subcellular location">
    <subcellularLocation>
        <location evidence="1">Cell inner membrane</location>
        <topology evidence="1">Single-pass membrane protein</topology>
    </subcellularLocation>
</comment>
<comment type="similarity">
    <text evidence="2 10">Belongs to the GSP L family.</text>
</comment>
<keyword evidence="9" id="KW-0472">Membrane</keyword>
<evidence type="ECO:0000256" key="1">
    <source>
        <dbReference type="ARBA" id="ARBA00004377"/>
    </source>
</evidence>
<dbReference type="InterPro" id="IPR024230">
    <property type="entry name" value="GspL_cyto_dom"/>
</dbReference>
<proteinExistence type="inferred from homology"/>
<dbReference type="GO" id="GO:0005886">
    <property type="term" value="C:plasma membrane"/>
    <property type="evidence" value="ECO:0007669"/>
    <property type="project" value="UniProtKB-SubCell"/>
</dbReference>
<keyword evidence="3 10" id="KW-0813">Transport</keyword>
<keyword evidence="5" id="KW-0997">Cell inner membrane</keyword>
<dbReference type="GO" id="GO:0015628">
    <property type="term" value="P:protein secretion by the type II secretion system"/>
    <property type="evidence" value="ECO:0007669"/>
    <property type="project" value="InterPro"/>
</dbReference>
<dbReference type="Pfam" id="PF05134">
    <property type="entry name" value="T2SSL"/>
    <property type="match status" value="1"/>
</dbReference>
<evidence type="ECO:0000313" key="13">
    <source>
        <dbReference type="EMBL" id="CDZ83925.1"/>
    </source>
</evidence>
<evidence type="ECO:0000256" key="9">
    <source>
        <dbReference type="ARBA" id="ARBA00023136"/>
    </source>
</evidence>
<dbReference type="Gene3D" id="3.30.420.370">
    <property type="match status" value="1"/>
</dbReference>
<dbReference type="EMBL" id="LK931336">
    <property type="protein sequence ID" value="CDZ83925.1"/>
    <property type="molecule type" value="Genomic_DNA"/>
</dbReference>
<keyword evidence="4" id="KW-1003">Cell membrane</keyword>
<organism evidence="13">
    <name type="scientific">Citrobacter koseri</name>
    <name type="common">Citrobacter diversus</name>
    <dbReference type="NCBI Taxonomy" id="545"/>
    <lineage>
        <taxon>Bacteria</taxon>
        <taxon>Pseudomonadati</taxon>
        <taxon>Pseudomonadota</taxon>
        <taxon>Gammaproteobacteria</taxon>
        <taxon>Enterobacterales</taxon>
        <taxon>Enterobacteriaceae</taxon>
        <taxon>Citrobacter</taxon>
    </lineage>
</organism>
<evidence type="ECO:0000256" key="6">
    <source>
        <dbReference type="ARBA" id="ARBA00022692"/>
    </source>
</evidence>
<dbReference type="AlphaFoldDB" id="A0A078LB17"/>
<protein>
    <recommendedName>
        <fullName evidence="10">Type II secretion system protein L</fullName>
        <shortName evidence="10">T2SS protein L</shortName>
    </recommendedName>
</protein>
<evidence type="ECO:0000256" key="8">
    <source>
        <dbReference type="ARBA" id="ARBA00022989"/>
    </source>
</evidence>
<evidence type="ECO:0000259" key="11">
    <source>
        <dbReference type="Pfam" id="PF05134"/>
    </source>
</evidence>
<evidence type="ECO:0000256" key="4">
    <source>
        <dbReference type="ARBA" id="ARBA00022475"/>
    </source>
</evidence>
<feature type="domain" description="GspL cytoplasmic actin-ATPase-like" evidence="11">
    <location>
        <begin position="5"/>
        <end position="224"/>
    </location>
</feature>
<evidence type="ECO:0000256" key="2">
    <source>
        <dbReference type="ARBA" id="ARBA00005318"/>
    </source>
</evidence>
<evidence type="ECO:0000256" key="7">
    <source>
        <dbReference type="ARBA" id="ARBA00022927"/>
    </source>
</evidence>
<dbReference type="InterPro" id="IPR043129">
    <property type="entry name" value="ATPase_NBD"/>
</dbReference>
<keyword evidence="8" id="KW-1133">Transmembrane helix</keyword>
<keyword evidence="6" id="KW-0812">Transmembrane</keyword>
<keyword evidence="7 10" id="KW-0653">Protein transport</keyword>
<name>A0A078LB17_CITKO</name>
<sequence>MKQVLFIRPDANVDGKIEWCVSGSQQVATLESRDALRTLAVNPLATRVCLLLPASEMVFRHFTLPKKGLSTASTPFSWLAEETLIGDVDSLHWTVLRKKGREVDAVAIDATGFERWLALCEEAGLKVIQVLPDAILLPVNEGGSTLVSCDESWWLRFPPFGACEADATLLPLLLAQGGDGEVRCYGEAPAGIDVTEQLPWQHPLVLIQPQWKACRANMLHGAFAACGKEVGRFRHLRTAMAVSALLSMGLLIGPRVAMAWMLVQQENQVQAEIAQVAQHYFPSLRQKTNIKYHFGQNIKKQSKGIFLQLEALEQVKQSVPAIEINEVEYDNAQNVLTLNAASPNSQALQDFVTQASPHFDFALQPVSNQSPYTAIVTGKYK</sequence>
<accession>A0A078LB17</accession>
<dbReference type="CDD" id="cd24017">
    <property type="entry name" value="ASKHA_T2SSL_N"/>
    <property type="match status" value="1"/>
</dbReference>
<dbReference type="Gene3D" id="3.30.1360.100">
    <property type="entry name" value="General secretion pathway protein M, EpsM"/>
    <property type="match status" value="1"/>
</dbReference>
<dbReference type="Pfam" id="PF12693">
    <property type="entry name" value="GspL_C"/>
    <property type="match status" value="1"/>
</dbReference>
<evidence type="ECO:0000259" key="12">
    <source>
        <dbReference type="Pfam" id="PF12693"/>
    </source>
</evidence>
<evidence type="ECO:0000256" key="5">
    <source>
        <dbReference type="ARBA" id="ARBA00022519"/>
    </source>
</evidence>
<dbReference type="GO" id="GO:0009276">
    <property type="term" value="C:Gram-negative-bacterium-type cell wall"/>
    <property type="evidence" value="ECO:0007669"/>
    <property type="project" value="InterPro"/>
</dbReference>
<dbReference type="NCBIfam" id="TIGR01709">
    <property type="entry name" value="typeII_sec_gspL"/>
    <property type="match status" value="1"/>
</dbReference>
<dbReference type="GO" id="GO:0015627">
    <property type="term" value="C:type II protein secretion system complex"/>
    <property type="evidence" value="ECO:0007669"/>
    <property type="project" value="InterPro"/>
</dbReference>
<comment type="function">
    <text evidence="10">Inner membrane component of the type II secretion system required for the energy-dependent secretion of extracellular factors such as proteases and toxins from the periplasm.</text>
</comment>
<evidence type="ECO:0000256" key="3">
    <source>
        <dbReference type="ARBA" id="ARBA00022448"/>
    </source>
</evidence>
<dbReference type="PIRSF" id="PIRSF015761">
    <property type="entry name" value="Protein_L"/>
    <property type="match status" value="1"/>
</dbReference>